<proteinExistence type="predicted"/>
<protein>
    <recommendedName>
        <fullName evidence="3">DUF4393 domain-containing protein</fullName>
    </recommendedName>
</protein>
<sequence>MDDLNILSIITSFGSLGVALSTKGDYTPIHALNDMFYVRIGRKFSLAAEKARIEDNAYLKKFEEDMQKSLKSVSKECLKISPENIQHPRENIAGPSMSALNDYSGEKHTREMFAKLIASSMDKTKNEIAQQSFVEIVKNMSPIDAAILKELFEDNGGIPIAEIRSIRTDEGYNVEFTNLYLSKNPEYKIATIATSLNNLERLGLVDLSYTRFRKSSDYSIFENMGIFKEIVNKINEENSRYEGLMDSTSSTEQQDMIKTLLNRRVSLQKGIASLKPFGEAFSKVCLSN</sequence>
<keyword evidence="2" id="KW-1185">Reference proteome</keyword>
<name>A0A1E5KWS4_9ENTE</name>
<organism evidence="1 2">
    <name type="scientific">Enterococcus rivorum</name>
    <dbReference type="NCBI Taxonomy" id="762845"/>
    <lineage>
        <taxon>Bacteria</taxon>
        <taxon>Bacillati</taxon>
        <taxon>Bacillota</taxon>
        <taxon>Bacilli</taxon>
        <taxon>Lactobacillales</taxon>
        <taxon>Enterococcaceae</taxon>
        <taxon>Enterococcus</taxon>
    </lineage>
</organism>
<dbReference type="AlphaFoldDB" id="A0A1E5KWS4"/>
<dbReference type="RefSeq" id="WP_069698595.1">
    <property type="nucleotide sequence ID" value="NZ_JAGGMA010000001.1"/>
</dbReference>
<evidence type="ECO:0008006" key="3">
    <source>
        <dbReference type="Google" id="ProtNLM"/>
    </source>
</evidence>
<dbReference type="Gene3D" id="3.30.110.190">
    <property type="match status" value="1"/>
</dbReference>
<dbReference type="Proteomes" id="UP000095256">
    <property type="component" value="Unassembled WGS sequence"/>
</dbReference>
<gene>
    <name evidence="1" type="ORF">BCR26_02490</name>
</gene>
<comment type="caution">
    <text evidence="1">The sequence shown here is derived from an EMBL/GenBank/DDBJ whole genome shotgun (WGS) entry which is preliminary data.</text>
</comment>
<accession>A0A1E5KWS4</accession>
<evidence type="ECO:0000313" key="2">
    <source>
        <dbReference type="Proteomes" id="UP000095256"/>
    </source>
</evidence>
<evidence type="ECO:0000313" key="1">
    <source>
        <dbReference type="EMBL" id="OEH82320.1"/>
    </source>
</evidence>
<dbReference type="OrthoDB" id="2339567at2"/>
<dbReference type="InterPro" id="IPR025506">
    <property type="entry name" value="Abi_alpha"/>
</dbReference>
<dbReference type="EMBL" id="MIEK01000023">
    <property type="protein sequence ID" value="OEH82320.1"/>
    <property type="molecule type" value="Genomic_DNA"/>
</dbReference>
<dbReference type="Pfam" id="PF14337">
    <property type="entry name" value="Abi_alpha"/>
    <property type="match status" value="1"/>
</dbReference>
<reference evidence="1 2" key="1">
    <citation type="submission" date="2016-09" db="EMBL/GenBank/DDBJ databases">
        <authorList>
            <person name="Capua I."/>
            <person name="De Benedictis P."/>
            <person name="Joannis T."/>
            <person name="Lombin L.H."/>
            <person name="Cattoli G."/>
        </authorList>
    </citation>
    <scope>NUCLEOTIDE SEQUENCE [LARGE SCALE GENOMIC DNA]</scope>
    <source>
        <strain evidence="1 2">LMG 25899</strain>
    </source>
</reference>